<name>A0A388T3K1_9ACTN</name>
<proteinExistence type="predicted"/>
<dbReference type="AlphaFoldDB" id="A0A388T3K1"/>
<evidence type="ECO:0000313" key="1">
    <source>
        <dbReference type="EMBL" id="GBQ03518.1"/>
    </source>
</evidence>
<gene>
    <name evidence="1" type="ORF">SSP531S_49930</name>
</gene>
<protein>
    <submittedName>
        <fullName evidence="1">Regulator</fullName>
    </submittedName>
</protein>
<organism evidence="1 2">
    <name type="scientific">Streptomyces spongiicola</name>
    <dbReference type="NCBI Taxonomy" id="1690221"/>
    <lineage>
        <taxon>Bacteria</taxon>
        <taxon>Bacillati</taxon>
        <taxon>Actinomycetota</taxon>
        <taxon>Actinomycetes</taxon>
        <taxon>Kitasatosporales</taxon>
        <taxon>Streptomycetaceae</taxon>
        <taxon>Streptomyces</taxon>
    </lineage>
</organism>
<dbReference type="Pfam" id="PF19449">
    <property type="entry name" value="DUF5987"/>
    <property type="match status" value="1"/>
</dbReference>
<accession>A0A388T3K1</accession>
<comment type="caution">
    <text evidence="1">The sequence shown here is derived from an EMBL/GenBank/DDBJ whole genome shotgun (WGS) entry which is preliminary data.</text>
</comment>
<dbReference type="Proteomes" id="UP000265354">
    <property type="component" value="Unassembled WGS sequence"/>
</dbReference>
<dbReference type="InterPro" id="IPR046029">
    <property type="entry name" value="DUF5987"/>
</dbReference>
<dbReference type="EMBL" id="BGZL01000019">
    <property type="protein sequence ID" value="GBQ03518.1"/>
    <property type="molecule type" value="Genomic_DNA"/>
</dbReference>
<evidence type="ECO:0000313" key="2">
    <source>
        <dbReference type="Proteomes" id="UP000265354"/>
    </source>
</evidence>
<reference evidence="1 2" key="1">
    <citation type="submission" date="2018-07" db="EMBL/GenBank/DDBJ databases">
        <title>Whole Genome Shotgun Sequence of Streptomyces spongiicola strain 531S.</title>
        <authorList>
            <person name="Dohra H."/>
            <person name="Kodani S."/>
        </authorList>
    </citation>
    <scope>NUCLEOTIDE SEQUENCE [LARGE SCALE GENOMIC DNA]</scope>
    <source>
        <strain evidence="1 2">531S</strain>
    </source>
</reference>
<sequence length="198" mass="21568">MTAVRRIRRIPERKVDIAEAATFTLEAYADTIVPGEKRWPGDRAVAGVSTGGGAVACGALDLLRWDATGIHDGLEDLASRVNDHARAYAEKTGRTLDGTVPPFVSLDYDDRVRLIEELTTPGHPEKDFWVLLSLFCNMAFDSAAHLHTDESIENGHPGLAAMGITVPDTDGLWRFRDFGYGRRLADLHPDTTPSGSPA</sequence>